<dbReference type="PROSITE" id="PS00039">
    <property type="entry name" value="DEAD_ATP_HELICASE"/>
    <property type="match status" value="1"/>
</dbReference>
<dbReference type="AlphaFoldDB" id="A0ABD3GER5"/>
<dbReference type="InterPro" id="IPR015590">
    <property type="entry name" value="Aldehyde_DH_dom"/>
</dbReference>
<dbReference type="Pfam" id="PF00171">
    <property type="entry name" value="Aldedh"/>
    <property type="match status" value="1"/>
</dbReference>
<dbReference type="Gene3D" id="3.40.50.300">
    <property type="entry name" value="P-loop containing nucleotide triphosphate hydrolases"/>
    <property type="match status" value="1"/>
</dbReference>
<accession>A0ABD3GER5</accession>
<dbReference type="SUPFAM" id="SSF52540">
    <property type="entry name" value="P-loop containing nucleoside triphosphate hydrolases"/>
    <property type="match status" value="1"/>
</dbReference>
<evidence type="ECO:0000313" key="2">
    <source>
        <dbReference type="EMBL" id="KAL3677685.1"/>
    </source>
</evidence>
<dbReference type="EMBL" id="JBJQOH010000007">
    <property type="protein sequence ID" value="KAL3677685.1"/>
    <property type="molecule type" value="Genomic_DNA"/>
</dbReference>
<dbReference type="InterPro" id="IPR027417">
    <property type="entry name" value="P-loop_NTPase"/>
</dbReference>
<organism evidence="2 3">
    <name type="scientific">Riccia sorocarpa</name>
    <dbReference type="NCBI Taxonomy" id="122646"/>
    <lineage>
        <taxon>Eukaryota</taxon>
        <taxon>Viridiplantae</taxon>
        <taxon>Streptophyta</taxon>
        <taxon>Embryophyta</taxon>
        <taxon>Marchantiophyta</taxon>
        <taxon>Marchantiopsida</taxon>
        <taxon>Marchantiidae</taxon>
        <taxon>Marchantiales</taxon>
        <taxon>Ricciaceae</taxon>
        <taxon>Riccia</taxon>
    </lineage>
</organism>
<evidence type="ECO:0000259" key="1">
    <source>
        <dbReference type="Pfam" id="PF00171"/>
    </source>
</evidence>
<gene>
    <name evidence="2" type="ORF">R1sor_020641</name>
</gene>
<dbReference type="Proteomes" id="UP001633002">
    <property type="component" value="Unassembled WGS sequence"/>
</dbReference>
<keyword evidence="3" id="KW-1185">Reference proteome</keyword>
<dbReference type="SUPFAM" id="SSF53720">
    <property type="entry name" value="ALDH-like"/>
    <property type="match status" value="1"/>
</dbReference>
<proteinExistence type="predicted"/>
<reference evidence="2 3" key="1">
    <citation type="submission" date="2024-09" db="EMBL/GenBank/DDBJ databases">
        <title>Chromosome-scale assembly of Riccia sorocarpa.</title>
        <authorList>
            <person name="Paukszto L."/>
        </authorList>
    </citation>
    <scope>NUCLEOTIDE SEQUENCE [LARGE SCALE GENOMIC DNA]</scope>
    <source>
        <strain evidence="2">LP-2024</strain>
        <tissue evidence="2">Aerial parts of the thallus</tissue>
    </source>
</reference>
<feature type="domain" description="Aldehyde dehydrogenase" evidence="1">
    <location>
        <begin position="12"/>
        <end position="58"/>
    </location>
</feature>
<protein>
    <recommendedName>
        <fullName evidence="1">Aldehyde dehydrogenase domain-containing protein</fullName>
    </recommendedName>
</protein>
<name>A0ABD3GER5_9MARC</name>
<comment type="caution">
    <text evidence="2">The sequence shown here is derived from an EMBL/GenBank/DDBJ whole genome shotgun (WGS) entry which is preliminary data.</text>
</comment>
<evidence type="ECO:0000313" key="3">
    <source>
        <dbReference type="Proteomes" id="UP001633002"/>
    </source>
</evidence>
<dbReference type="InterPro" id="IPR000629">
    <property type="entry name" value="RNA-helicase_DEAD-box_CS"/>
</dbReference>
<dbReference type="InterPro" id="IPR016161">
    <property type="entry name" value="Ald_DH/histidinol_DH"/>
</dbReference>
<sequence length="113" mass="12898">MYQLDMCIAFSEGAVSCLHMLHCFHLAGFPKGLISAVIGKGSEIRDFFTMHPMVNCIRLWEQMSNGQTHLLEMHSLSFLILDEADRMVEKGHFKELQAIIDSLPQKHKKSGFF</sequence>